<sequence>MKRLIAAGLCAGLILAGCAPQTAEPPKPAHEEQTEGVALQFDDLLQTTKLVMTTKAGSDLPKTWKFEGDEAKAKANSLVPVLKEGQELPAGEGRLVQTTVPMVSFILDVGTKKASINVYQDRYEFQGAWYKLENAPDRTYGSINELEK</sequence>
<reference evidence="3" key="1">
    <citation type="submission" date="2017-05" db="EMBL/GenBank/DDBJ databases">
        <authorList>
            <person name="Sung H."/>
        </authorList>
    </citation>
    <scope>NUCLEOTIDE SEQUENCE [LARGE SCALE GENOMIC DNA]</scope>
    <source>
        <strain evidence="3">AR23208</strain>
    </source>
</reference>
<feature type="chain" id="PRO_5039640693" evidence="1">
    <location>
        <begin position="24"/>
        <end position="148"/>
    </location>
</feature>
<keyword evidence="1" id="KW-0732">Signal</keyword>
<feature type="signal peptide" evidence="1">
    <location>
        <begin position="1"/>
        <end position="23"/>
    </location>
</feature>
<accession>A0A1Y0IQW9</accession>
<dbReference type="Proteomes" id="UP000195437">
    <property type="component" value="Chromosome"/>
</dbReference>
<dbReference type="RefSeq" id="WP_087457798.1">
    <property type="nucleotide sequence ID" value="NZ_CP021434.1"/>
</dbReference>
<dbReference type="AlphaFoldDB" id="A0A1Y0IQW9"/>
<evidence type="ECO:0000256" key="1">
    <source>
        <dbReference type="SAM" id="SignalP"/>
    </source>
</evidence>
<protein>
    <submittedName>
        <fullName evidence="2">Uncharacterized protein</fullName>
    </submittedName>
</protein>
<dbReference type="EMBL" id="CP021434">
    <property type="protein sequence ID" value="ARU62439.1"/>
    <property type="molecule type" value="Genomic_DNA"/>
</dbReference>
<proteinExistence type="predicted"/>
<evidence type="ECO:0000313" key="3">
    <source>
        <dbReference type="Proteomes" id="UP000195437"/>
    </source>
</evidence>
<keyword evidence="3" id="KW-1185">Reference proteome</keyword>
<name>A0A1Y0IQW9_9BACL</name>
<evidence type="ECO:0000313" key="2">
    <source>
        <dbReference type="EMBL" id="ARU62439.1"/>
    </source>
</evidence>
<gene>
    <name evidence="2" type="ORF">CBW65_16855</name>
</gene>
<dbReference type="KEGG" id="tum:CBW65_16855"/>
<dbReference type="PROSITE" id="PS51257">
    <property type="entry name" value="PROKAR_LIPOPROTEIN"/>
    <property type="match status" value="1"/>
</dbReference>
<dbReference type="OrthoDB" id="2381927at2"/>
<organism evidence="2 3">
    <name type="scientific">Tumebacillus avium</name>
    <dbReference type="NCBI Taxonomy" id="1903704"/>
    <lineage>
        <taxon>Bacteria</taxon>
        <taxon>Bacillati</taxon>
        <taxon>Bacillota</taxon>
        <taxon>Bacilli</taxon>
        <taxon>Bacillales</taxon>
        <taxon>Alicyclobacillaceae</taxon>
        <taxon>Tumebacillus</taxon>
    </lineage>
</organism>